<dbReference type="InterPro" id="IPR046335">
    <property type="entry name" value="LacI/GalR-like_sensor"/>
</dbReference>
<keyword evidence="2" id="KW-0238">DNA-binding</keyword>
<keyword evidence="6" id="KW-1185">Reference proteome</keyword>
<dbReference type="OrthoDB" id="43195at2"/>
<dbReference type="Gene3D" id="1.10.260.40">
    <property type="entry name" value="lambda repressor-like DNA-binding domains"/>
    <property type="match status" value="1"/>
</dbReference>
<protein>
    <submittedName>
        <fullName evidence="5">HTH-type transcriptional repressor CytR</fullName>
    </submittedName>
</protein>
<comment type="caution">
    <text evidence="5">The sequence shown here is derived from an EMBL/GenBank/DDBJ whole genome shotgun (WGS) entry which is preliminary data.</text>
</comment>
<dbReference type="Pfam" id="PF13377">
    <property type="entry name" value="Peripla_BP_3"/>
    <property type="match status" value="1"/>
</dbReference>
<gene>
    <name evidence="5" type="primary">cytR_1</name>
    <name evidence="5" type="ORF">CLPUN_24180</name>
</gene>
<evidence type="ECO:0000259" key="4">
    <source>
        <dbReference type="PROSITE" id="PS50932"/>
    </source>
</evidence>
<dbReference type="STRING" id="29367.CLPUN_24180"/>
<keyword evidence="3" id="KW-0804">Transcription</keyword>
<reference evidence="5 6" key="1">
    <citation type="submission" date="2016-05" db="EMBL/GenBank/DDBJ databases">
        <title>Microbial solvent formation.</title>
        <authorList>
            <person name="Poehlein A."/>
            <person name="Montoya Solano J.D."/>
            <person name="Flitsch S."/>
            <person name="Krabben P."/>
            <person name="Duerre P."/>
            <person name="Daniel R."/>
        </authorList>
    </citation>
    <scope>NUCLEOTIDE SEQUENCE [LARGE SCALE GENOMIC DNA]</scope>
    <source>
        <strain evidence="5 6">DSM 2619</strain>
    </source>
</reference>
<accession>A0A1S8THX1</accession>
<dbReference type="GO" id="GO:0000976">
    <property type="term" value="F:transcription cis-regulatory region binding"/>
    <property type="evidence" value="ECO:0007669"/>
    <property type="project" value="TreeGrafter"/>
</dbReference>
<dbReference type="InterPro" id="IPR028082">
    <property type="entry name" value="Peripla_BP_I"/>
</dbReference>
<organism evidence="5 6">
    <name type="scientific">Clostridium puniceum</name>
    <dbReference type="NCBI Taxonomy" id="29367"/>
    <lineage>
        <taxon>Bacteria</taxon>
        <taxon>Bacillati</taxon>
        <taxon>Bacillota</taxon>
        <taxon>Clostridia</taxon>
        <taxon>Eubacteriales</taxon>
        <taxon>Clostridiaceae</taxon>
        <taxon>Clostridium</taxon>
    </lineage>
</organism>
<dbReference type="SUPFAM" id="SSF53822">
    <property type="entry name" value="Periplasmic binding protein-like I"/>
    <property type="match status" value="1"/>
</dbReference>
<feature type="domain" description="HTH lacI-type" evidence="4">
    <location>
        <begin position="5"/>
        <end position="59"/>
    </location>
</feature>
<dbReference type="Pfam" id="PF00356">
    <property type="entry name" value="LacI"/>
    <property type="match status" value="1"/>
</dbReference>
<proteinExistence type="predicted"/>
<evidence type="ECO:0000256" key="2">
    <source>
        <dbReference type="ARBA" id="ARBA00023125"/>
    </source>
</evidence>
<dbReference type="InterPro" id="IPR000843">
    <property type="entry name" value="HTH_LacI"/>
</dbReference>
<dbReference type="SMART" id="SM00354">
    <property type="entry name" value="HTH_LACI"/>
    <property type="match status" value="1"/>
</dbReference>
<dbReference type="CDD" id="cd01392">
    <property type="entry name" value="HTH_LacI"/>
    <property type="match status" value="1"/>
</dbReference>
<dbReference type="PROSITE" id="PS50932">
    <property type="entry name" value="HTH_LACI_2"/>
    <property type="match status" value="1"/>
</dbReference>
<sequence length="343" mass="39272">MAKAIKLADIAEVLKVSKVTVSKALSDKDGVSDELRAKIKKVAAEMGYRQNSIARSLRDGYTYNIGVLIPERFVEMYHSFYWDLYQNVLNALTKKSYYGIMEIISKEDEEKKSIPRMIQDSKVDGIIVMGELKRGYVEYLSNLDDVPLVLLDSYDKHSNYDTVTSDNYYGMYLLTDYLIEMGHKDIVFVGNPHATSSIQDRFLGFAKALLENDIEYSPNRYISDREIEKKELEFELPEEMPTAFACNCDSVAHLVIKKLQDKGYRVPEDISVIGFDNYLISEKSDLAITTFEVDMKTMAETAVEVILKKIHKVDYKPARRIISGKIIIRDTVKDLNKSEQDNL</sequence>
<dbReference type="InterPro" id="IPR010982">
    <property type="entry name" value="Lambda_DNA-bd_dom_sf"/>
</dbReference>
<dbReference type="SUPFAM" id="SSF47413">
    <property type="entry name" value="lambda repressor-like DNA-binding domains"/>
    <property type="match status" value="1"/>
</dbReference>
<evidence type="ECO:0000313" key="6">
    <source>
        <dbReference type="Proteomes" id="UP000190890"/>
    </source>
</evidence>
<dbReference type="Proteomes" id="UP000190890">
    <property type="component" value="Unassembled WGS sequence"/>
</dbReference>
<evidence type="ECO:0000256" key="1">
    <source>
        <dbReference type="ARBA" id="ARBA00023015"/>
    </source>
</evidence>
<dbReference type="CDD" id="cd19974">
    <property type="entry name" value="PBP1_LacI-like"/>
    <property type="match status" value="1"/>
</dbReference>
<dbReference type="RefSeq" id="WP_077847546.1">
    <property type="nucleotide sequence ID" value="NZ_LZZM01000153.1"/>
</dbReference>
<dbReference type="GO" id="GO:0003700">
    <property type="term" value="F:DNA-binding transcription factor activity"/>
    <property type="evidence" value="ECO:0007669"/>
    <property type="project" value="TreeGrafter"/>
</dbReference>
<name>A0A1S8THX1_9CLOT</name>
<dbReference type="Gene3D" id="3.40.50.2300">
    <property type="match status" value="2"/>
</dbReference>
<evidence type="ECO:0000256" key="3">
    <source>
        <dbReference type="ARBA" id="ARBA00023163"/>
    </source>
</evidence>
<dbReference type="PANTHER" id="PTHR30146">
    <property type="entry name" value="LACI-RELATED TRANSCRIPTIONAL REPRESSOR"/>
    <property type="match status" value="1"/>
</dbReference>
<dbReference type="EMBL" id="LZZM01000153">
    <property type="protein sequence ID" value="OOM77301.1"/>
    <property type="molecule type" value="Genomic_DNA"/>
</dbReference>
<evidence type="ECO:0000313" key="5">
    <source>
        <dbReference type="EMBL" id="OOM77301.1"/>
    </source>
</evidence>
<dbReference type="PANTHER" id="PTHR30146:SF109">
    <property type="entry name" value="HTH-TYPE TRANSCRIPTIONAL REGULATOR GALS"/>
    <property type="match status" value="1"/>
</dbReference>
<keyword evidence="1" id="KW-0805">Transcription regulation</keyword>
<dbReference type="AlphaFoldDB" id="A0A1S8THX1"/>